<gene>
    <name evidence="5" type="ORF">HT134_05660</name>
</gene>
<evidence type="ECO:0000256" key="1">
    <source>
        <dbReference type="ARBA" id="ARBA00023015"/>
    </source>
</evidence>
<dbReference type="InterPro" id="IPR018060">
    <property type="entry name" value="HTH_AraC"/>
</dbReference>
<keyword evidence="3" id="KW-0804">Transcription</keyword>
<evidence type="ECO:0000259" key="4">
    <source>
        <dbReference type="PROSITE" id="PS01124"/>
    </source>
</evidence>
<sequence>MEMAYGTPAPPLRPLIAHYHGYRERGAVPAVHRGLPSPFLTLIVTIGDPLVIAAHPDPAQAPGRYDTLAGGLHTAPALVTHEGRQAGVQLALSPLGARALLGVPAGELSGLDVDGTDLLGRAARELHERLNAAPDWAARFAVLDELLLRRAARRGAEVPAEVRRAWQALLSGGGGVPVGELARDVGWSARHLGSRFAAEVGLSPKAAARVIRFDRARRLLQRRVAGGLPPRLADLAAACGYYDQAHLAREFRDLAGCPPSRWLAEEAGPAEEPGLCEGVGPRGRA</sequence>
<evidence type="ECO:0000313" key="5">
    <source>
        <dbReference type="EMBL" id="NUW39619.1"/>
    </source>
</evidence>
<dbReference type="SUPFAM" id="SSF46689">
    <property type="entry name" value="Homeodomain-like"/>
    <property type="match status" value="1"/>
</dbReference>
<dbReference type="Pfam" id="PF12833">
    <property type="entry name" value="HTH_18"/>
    <property type="match status" value="1"/>
</dbReference>
<dbReference type="Gene3D" id="1.10.10.60">
    <property type="entry name" value="Homeodomain-like"/>
    <property type="match status" value="1"/>
</dbReference>
<dbReference type="SMART" id="SM00342">
    <property type="entry name" value="HTH_ARAC"/>
    <property type="match status" value="1"/>
</dbReference>
<dbReference type="PROSITE" id="PS01124">
    <property type="entry name" value="HTH_ARAC_FAMILY_2"/>
    <property type="match status" value="1"/>
</dbReference>
<keyword evidence="6" id="KW-1185">Reference proteome</keyword>
<dbReference type="RefSeq" id="WP_175599135.1">
    <property type="nucleotide sequence ID" value="NZ_JABWGO010000001.1"/>
</dbReference>
<evidence type="ECO:0000256" key="2">
    <source>
        <dbReference type="ARBA" id="ARBA00023125"/>
    </source>
</evidence>
<protein>
    <submittedName>
        <fullName evidence="5">AraC family transcriptional regulator</fullName>
    </submittedName>
</protein>
<evidence type="ECO:0000313" key="6">
    <source>
        <dbReference type="Proteomes" id="UP000546126"/>
    </source>
</evidence>
<dbReference type="PANTHER" id="PTHR46796">
    <property type="entry name" value="HTH-TYPE TRANSCRIPTIONAL ACTIVATOR RHAS-RELATED"/>
    <property type="match status" value="1"/>
</dbReference>
<dbReference type="InterPro" id="IPR046532">
    <property type="entry name" value="DUF6597"/>
</dbReference>
<dbReference type="InterPro" id="IPR009057">
    <property type="entry name" value="Homeodomain-like_sf"/>
</dbReference>
<keyword evidence="2" id="KW-0238">DNA-binding</keyword>
<proteinExistence type="predicted"/>
<dbReference type="GO" id="GO:0043565">
    <property type="term" value="F:sequence-specific DNA binding"/>
    <property type="evidence" value="ECO:0007669"/>
    <property type="project" value="InterPro"/>
</dbReference>
<dbReference type="Proteomes" id="UP000546126">
    <property type="component" value="Unassembled WGS sequence"/>
</dbReference>
<dbReference type="AlphaFoldDB" id="A0A7Y6MAL7"/>
<feature type="domain" description="HTH araC/xylS-type" evidence="4">
    <location>
        <begin position="160"/>
        <end position="265"/>
    </location>
</feature>
<comment type="caution">
    <text evidence="5">The sequence shown here is derived from an EMBL/GenBank/DDBJ whole genome shotgun (WGS) entry which is preliminary data.</text>
</comment>
<dbReference type="InterPro" id="IPR050204">
    <property type="entry name" value="AraC_XylS_family_regulators"/>
</dbReference>
<dbReference type="PANTHER" id="PTHR46796:SF15">
    <property type="entry name" value="BLL1074 PROTEIN"/>
    <property type="match status" value="1"/>
</dbReference>
<accession>A0A7Y6MAL7</accession>
<organism evidence="5 6">
    <name type="scientific">Nonomuraea rhodomycinica</name>
    <dbReference type="NCBI Taxonomy" id="1712872"/>
    <lineage>
        <taxon>Bacteria</taxon>
        <taxon>Bacillati</taxon>
        <taxon>Actinomycetota</taxon>
        <taxon>Actinomycetes</taxon>
        <taxon>Streptosporangiales</taxon>
        <taxon>Streptosporangiaceae</taxon>
        <taxon>Nonomuraea</taxon>
    </lineage>
</organism>
<dbReference type="GO" id="GO:0003700">
    <property type="term" value="F:DNA-binding transcription factor activity"/>
    <property type="evidence" value="ECO:0007669"/>
    <property type="project" value="InterPro"/>
</dbReference>
<keyword evidence="1" id="KW-0805">Transcription regulation</keyword>
<evidence type="ECO:0000256" key="3">
    <source>
        <dbReference type="ARBA" id="ARBA00023163"/>
    </source>
</evidence>
<dbReference type="Pfam" id="PF20240">
    <property type="entry name" value="DUF6597"/>
    <property type="match status" value="1"/>
</dbReference>
<reference evidence="5 6" key="1">
    <citation type="submission" date="2020-06" db="EMBL/GenBank/DDBJ databases">
        <authorList>
            <person name="Chanama M."/>
        </authorList>
    </citation>
    <scope>NUCLEOTIDE SEQUENCE [LARGE SCALE GENOMIC DNA]</scope>
    <source>
        <strain evidence="5 6">TBRC6557</strain>
    </source>
</reference>
<name>A0A7Y6MAL7_9ACTN</name>
<dbReference type="EMBL" id="JABWGO010000001">
    <property type="protein sequence ID" value="NUW39619.1"/>
    <property type="molecule type" value="Genomic_DNA"/>
</dbReference>